<name>A0ABP0GWZ7_CLALP</name>
<keyword evidence="2" id="KW-1185">Reference proteome</keyword>
<evidence type="ECO:0000313" key="1">
    <source>
        <dbReference type="EMBL" id="CAK8696263.1"/>
    </source>
</evidence>
<dbReference type="EMBL" id="CAWYQH010000152">
    <property type="protein sequence ID" value="CAK8696263.1"/>
    <property type="molecule type" value="Genomic_DNA"/>
</dbReference>
<proteinExistence type="predicted"/>
<dbReference type="Proteomes" id="UP001642483">
    <property type="component" value="Unassembled WGS sequence"/>
</dbReference>
<sequence length="152" mass="18181">MRNSSRKPNCQFAKYQRFKQFSSSRVFLSKYILLTLVVVYLVALTTADAWKIKQSNKNISRARFLKLRSVINRRTRNCGKKMRAKCHKLGPVCVNHVLSKRSIDEEETPKYLAKRSINYRVRKRGRRGRKFRGHRQRYRFKVTCKMCESVCW</sequence>
<evidence type="ECO:0000313" key="2">
    <source>
        <dbReference type="Proteomes" id="UP001642483"/>
    </source>
</evidence>
<organism evidence="1 2">
    <name type="scientific">Clavelina lepadiformis</name>
    <name type="common">Light-bulb sea squirt</name>
    <name type="synonym">Ascidia lepadiformis</name>
    <dbReference type="NCBI Taxonomy" id="159417"/>
    <lineage>
        <taxon>Eukaryota</taxon>
        <taxon>Metazoa</taxon>
        <taxon>Chordata</taxon>
        <taxon>Tunicata</taxon>
        <taxon>Ascidiacea</taxon>
        <taxon>Aplousobranchia</taxon>
        <taxon>Clavelinidae</taxon>
        <taxon>Clavelina</taxon>
    </lineage>
</organism>
<accession>A0ABP0GWZ7</accession>
<gene>
    <name evidence="1" type="ORF">CVLEPA_LOCUS29433</name>
</gene>
<reference evidence="1 2" key="1">
    <citation type="submission" date="2024-02" db="EMBL/GenBank/DDBJ databases">
        <authorList>
            <person name="Daric V."/>
            <person name="Darras S."/>
        </authorList>
    </citation>
    <scope>NUCLEOTIDE SEQUENCE [LARGE SCALE GENOMIC DNA]</scope>
</reference>
<comment type="caution">
    <text evidence="1">The sequence shown here is derived from an EMBL/GenBank/DDBJ whole genome shotgun (WGS) entry which is preliminary data.</text>
</comment>
<protein>
    <submittedName>
        <fullName evidence="1">Uncharacterized protein</fullName>
    </submittedName>
</protein>